<dbReference type="EMBL" id="VJWX01000267">
    <property type="protein sequence ID" value="TVT40031.1"/>
    <property type="molecule type" value="Genomic_DNA"/>
</dbReference>
<dbReference type="OrthoDB" id="370168at2"/>
<evidence type="ECO:0000313" key="7">
    <source>
        <dbReference type="Proteomes" id="UP000320011"/>
    </source>
</evidence>
<evidence type="ECO:0000259" key="5">
    <source>
        <dbReference type="PROSITE" id="PS51118"/>
    </source>
</evidence>
<dbReference type="SUPFAM" id="SSF46785">
    <property type="entry name" value="Winged helix' DNA-binding domain"/>
    <property type="match status" value="1"/>
</dbReference>
<evidence type="ECO:0000256" key="3">
    <source>
        <dbReference type="ARBA" id="ARBA00023163"/>
    </source>
</evidence>
<dbReference type="AlphaFoldDB" id="A0A558BU45"/>
<reference evidence="6 7" key="2">
    <citation type="submission" date="2019-08" db="EMBL/GenBank/DDBJ databases">
        <title>Amycolatopsis acidicola sp. nov., isolated from peat swamp forest soil.</title>
        <authorList>
            <person name="Srisuk N."/>
        </authorList>
    </citation>
    <scope>NUCLEOTIDE SEQUENCE [LARGE SCALE GENOMIC DNA]</scope>
    <source>
        <strain evidence="6 7">TBRC 6029</strain>
    </source>
</reference>
<dbReference type="PROSITE" id="PS51118">
    <property type="entry name" value="HTH_HXLR"/>
    <property type="match status" value="1"/>
</dbReference>
<keyword evidence="7" id="KW-1185">Reference proteome</keyword>
<dbReference type="Pfam" id="PF01638">
    <property type="entry name" value="HxlR"/>
    <property type="match status" value="1"/>
</dbReference>
<keyword evidence="2" id="KW-0238">DNA-binding</keyword>
<dbReference type="InterPro" id="IPR036388">
    <property type="entry name" value="WH-like_DNA-bd_sf"/>
</dbReference>
<feature type="region of interest" description="Disordered" evidence="4">
    <location>
        <begin position="1"/>
        <end position="45"/>
    </location>
</feature>
<evidence type="ECO:0000256" key="2">
    <source>
        <dbReference type="ARBA" id="ARBA00023125"/>
    </source>
</evidence>
<name>A0A558BU45_9PSEU</name>
<evidence type="ECO:0000313" key="6">
    <source>
        <dbReference type="EMBL" id="TVT40031.1"/>
    </source>
</evidence>
<dbReference type="PANTHER" id="PTHR33204:SF39">
    <property type="entry name" value="TRANSCRIPTIONAL REGULATORY PROTEIN"/>
    <property type="match status" value="1"/>
</dbReference>
<accession>A0A558BU45</accession>
<dbReference type="InterPro" id="IPR002577">
    <property type="entry name" value="HTH_HxlR"/>
</dbReference>
<evidence type="ECO:0000256" key="4">
    <source>
        <dbReference type="SAM" id="MobiDB-lite"/>
    </source>
</evidence>
<sequence>MEFFPSPDRRDDRPTVEKLVFDREERTSRREGNLEVSDQVGGPRPSGDVTYAQAVARQMFDRIADKWALLVVYRLGEGRLRFSELHSRIEGISHKMLTQTLRGLERDGVLTRHVFPTSPPSVEYALTEPGRELLEAVSVICRWTERHLPHIESARLGFDAAHQPGLTSP</sequence>
<comment type="caution">
    <text evidence="6">The sequence shown here is derived from an EMBL/GenBank/DDBJ whole genome shotgun (WGS) entry which is preliminary data.</text>
</comment>
<dbReference type="PANTHER" id="PTHR33204">
    <property type="entry name" value="TRANSCRIPTIONAL REGULATOR, MARR FAMILY"/>
    <property type="match status" value="1"/>
</dbReference>
<feature type="domain" description="HTH hxlR-type" evidence="5">
    <location>
        <begin position="52"/>
        <end position="152"/>
    </location>
</feature>
<reference evidence="6 7" key="1">
    <citation type="submission" date="2019-07" db="EMBL/GenBank/DDBJ databases">
        <authorList>
            <person name="Duangmal K."/>
            <person name="Teo W.F.A."/>
        </authorList>
    </citation>
    <scope>NUCLEOTIDE SEQUENCE [LARGE SCALE GENOMIC DNA]</scope>
    <source>
        <strain evidence="6 7">TBRC 6029</strain>
    </source>
</reference>
<evidence type="ECO:0000256" key="1">
    <source>
        <dbReference type="ARBA" id="ARBA00023015"/>
    </source>
</evidence>
<protein>
    <submittedName>
        <fullName evidence="6">Helix-turn-helix transcriptional regulator</fullName>
    </submittedName>
</protein>
<dbReference type="Proteomes" id="UP000320011">
    <property type="component" value="Unassembled WGS sequence"/>
</dbReference>
<dbReference type="GO" id="GO:0003677">
    <property type="term" value="F:DNA binding"/>
    <property type="evidence" value="ECO:0007669"/>
    <property type="project" value="UniProtKB-KW"/>
</dbReference>
<feature type="compositionally biased region" description="Basic and acidic residues" evidence="4">
    <location>
        <begin position="7"/>
        <end position="33"/>
    </location>
</feature>
<dbReference type="Gene3D" id="1.10.10.10">
    <property type="entry name" value="Winged helix-like DNA-binding domain superfamily/Winged helix DNA-binding domain"/>
    <property type="match status" value="1"/>
</dbReference>
<gene>
    <name evidence="6" type="ORF">FNH05_23435</name>
</gene>
<keyword evidence="1" id="KW-0805">Transcription regulation</keyword>
<proteinExistence type="predicted"/>
<keyword evidence="3" id="KW-0804">Transcription</keyword>
<dbReference type="InterPro" id="IPR036390">
    <property type="entry name" value="WH_DNA-bd_sf"/>
</dbReference>
<organism evidence="6 7">
    <name type="scientific">Amycolatopsis rhizosphaerae</name>
    <dbReference type="NCBI Taxonomy" id="2053003"/>
    <lineage>
        <taxon>Bacteria</taxon>
        <taxon>Bacillati</taxon>
        <taxon>Actinomycetota</taxon>
        <taxon>Actinomycetes</taxon>
        <taxon>Pseudonocardiales</taxon>
        <taxon>Pseudonocardiaceae</taxon>
        <taxon>Amycolatopsis</taxon>
    </lineage>
</organism>